<keyword evidence="2" id="KW-1185">Reference proteome</keyword>
<evidence type="ECO:0000313" key="2">
    <source>
        <dbReference type="Proteomes" id="UP000187455"/>
    </source>
</evidence>
<reference evidence="1 2" key="1">
    <citation type="journal article" date="2016" name="Mol. Biol. Evol.">
        <title>Genome-Wide Survey of Gut Fungi (Harpellales) Reveals the First Horizontally Transferred Ubiquitin Gene from a Mosquito Host.</title>
        <authorList>
            <person name="Wang Y."/>
            <person name="White M.M."/>
            <person name="Kvist S."/>
            <person name="Moncalvo J.M."/>
        </authorList>
    </citation>
    <scope>NUCLEOTIDE SEQUENCE [LARGE SCALE GENOMIC DNA]</scope>
    <source>
        <strain evidence="1 2">ALG-7-W6</strain>
    </source>
</reference>
<dbReference type="EMBL" id="LSSL01004652">
    <property type="protein sequence ID" value="OLY79295.1"/>
    <property type="molecule type" value="Genomic_DNA"/>
</dbReference>
<comment type="caution">
    <text evidence="1">The sequence shown here is derived from an EMBL/GenBank/DDBJ whole genome shotgun (WGS) entry which is preliminary data.</text>
</comment>
<organism evidence="1 2">
    <name type="scientific">Smittium mucronatum</name>
    <dbReference type="NCBI Taxonomy" id="133383"/>
    <lineage>
        <taxon>Eukaryota</taxon>
        <taxon>Fungi</taxon>
        <taxon>Fungi incertae sedis</taxon>
        <taxon>Zoopagomycota</taxon>
        <taxon>Kickxellomycotina</taxon>
        <taxon>Harpellomycetes</taxon>
        <taxon>Harpellales</taxon>
        <taxon>Legeriomycetaceae</taxon>
        <taxon>Smittium</taxon>
    </lineage>
</organism>
<protein>
    <submittedName>
        <fullName evidence="1">Uncharacterized protein</fullName>
    </submittedName>
</protein>
<name>A0A1R0GQY2_9FUNG</name>
<sequence length="166" mass="19619">MLLHRVLELKHQFWLRTGSCSSTVKLTEPAMKNLEFWKIHLTGWNLQSLLPETPELELFTDAGYTAWGMTLVHINFKDFFNCIVRTKTPKCSQFFVIDIRGQFNRLILHQEVWMNEFFQAFRDPKAIVKTLLRHDHTPPDDIFPFESESSERLSRLTTQMECLLTD</sequence>
<accession>A0A1R0GQY2</accession>
<proteinExistence type="predicted"/>
<evidence type="ECO:0000313" key="1">
    <source>
        <dbReference type="EMBL" id="OLY79295.1"/>
    </source>
</evidence>
<gene>
    <name evidence="1" type="ORF">AYI68_g6638</name>
</gene>
<dbReference type="Proteomes" id="UP000187455">
    <property type="component" value="Unassembled WGS sequence"/>
</dbReference>
<dbReference type="AlphaFoldDB" id="A0A1R0GQY2"/>